<name>A0A2A2D332_9ACTN</name>
<dbReference type="AlphaFoldDB" id="A0A2A2D332"/>
<dbReference type="Proteomes" id="UP000218944">
    <property type="component" value="Unassembled WGS sequence"/>
</dbReference>
<dbReference type="RefSeq" id="WP_095582604.1">
    <property type="nucleotide sequence ID" value="NZ_JAJQQQ010000020.1"/>
</dbReference>
<sequence>MPFTINAHQLGRLIDRTRAHVGGEFTEVLYGIRLEADANYVYAVASDRYTVGAARYRHTGLDGEPFARTLPARSLHALREWISTQTGHEPVTVTAAGDRVRFTAAHGDLGIAVSPDLAFFDWRGILRGVLEQTSASDGAFPVLDSGLLRRFGDADDLVRVRVTADRRAVLVVGEDFLGAQMPAYIRRRGIETSGHAALDQVHADWQHTLSAGAAAAIPDGIPAAPDRTRYEVTKAVTETAGDLLQQTLRSTHAMLESAASGEAFAAHAAVGATAWRAYRYLDALHTADPRLAATIVAETAEELDSGEIGEFAWEAAEKAGHDPDAWNAAFEARLAKARTDTGGRPGHEPAA</sequence>
<dbReference type="EMBL" id="NSJV01000413">
    <property type="protein sequence ID" value="PAU46898.1"/>
    <property type="molecule type" value="Genomic_DNA"/>
</dbReference>
<evidence type="ECO:0008006" key="3">
    <source>
        <dbReference type="Google" id="ProtNLM"/>
    </source>
</evidence>
<dbReference type="SUPFAM" id="SSF55979">
    <property type="entry name" value="DNA clamp"/>
    <property type="match status" value="1"/>
</dbReference>
<organism evidence="1 2">
    <name type="scientific">Streptomyces albireticuli</name>
    <dbReference type="NCBI Taxonomy" id="1940"/>
    <lineage>
        <taxon>Bacteria</taxon>
        <taxon>Bacillati</taxon>
        <taxon>Actinomycetota</taxon>
        <taxon>Actinomycetes</taxon>
        <taxon>Kitasatosporales</taxon>
        <taxon>Streptomycetaceae</taxon>
        <taxon>Streptomyces</taxon>
    </lineage>
</organism>
<keyword evidence="2" id="KW-1185">Reference proteome</keyword>
<accession>A0A2A2D332</accession>
<proteinExistence type="predicted"/>
<gene>
    <name evidence="1" type="ORF">CK936_21595</name>
</gene>
<evidence type="ECO:0000313" key="1">
    <source>
        <dbReference type="EMBL" id="PAU46898.1"/>
    </source>
</evidence>
<reference evidence="1 2" key="1">
    <citation type="submission" date="2017-08" db="EMBL/GenBank/DDBJ databases">
        <title>Genome sequence of Streptomyces albireticuli NRRL B-1670.</title>
        <authorList>
            <person name="Graham D.E."/>
            <person name="Mahan K.M."/>
            <person name="Klingeman D.M."/>
            <person name="Hettich R.L."/>
            <person name="Parry R.J."/>
            <person name="Spain J.C."/>
        </authorList>
    </citation>
    <scope>NUCLEOTIDE SEQUENCE [LARGE SCALE GENOMIC DNA]</scope>
    <source>
        <strain evidence="1 2">NRRL B-1670</strain>
    </source>
</reference>
<evidence type="ECO:0000313" key="2">
    <source>
        <dbReference type="Proteomes" id="UP000218944"/>
    </source>
</evidence>
<protein>
    <recommendedName>
        <fullName evidence="3">DNA polymerase III beta sliding clamp central domain-containing protein</fullName>
    </recommendedName>
</protein>
<comment type="caution">
    <text evidence="1">The sequence shown here is derived from an EMBL/GenBank/DDBJ whole genome shotgun (WGS) entry which is preliminary data.</text>
</comment>
<dbReference type="Gene3D" id="3.10.150.10">
    <property type="entry name" value="DNA Polymerase III, subunit A, domain 2"/>
    <property type="match status" value="1"/>
</dbReference>
<dbReference type="InterPro" id="IPR046938">
    <property type="entry name" value="DNA_clamp_sf"/>
</dbReference>